<evidence type="ECO:0000256" key="1">
    <source>
        <dbReference type="ARBA" id="ARBA00004167"/>
    </source>
</evidence>
<sequence length="180" mass="18522">MFGINGGEAIIILVVAILVIGPERLPKYAEQLAGLVKRARVLMADAKEKVSEELGPEITDVDWAQLDPRRYDPRRIVRDALLDDTPPTPKTPPKMSKTPNPTKAPGTPAPAGGAGSESAGTQAAETAVGAATAAAAVASAAVRAERPSDAQTAQAGAARWPEPQPVLAAGEAAPFDTEAT</sequence>
<comment type="subcellular location">
    <subcellularLocation>
        <location evidence="1">Membrane</location>
        <topology evidence="1">Single-pass membrane protein</topology>
    </subcellularLocation>
</comment>
<reference evidence="9 10" key="1">
    <citation type="submission" date="2020-07" db="EMBL/GenBank/DDBJ databases">
        <title>MOT database genomes.</title>
        <authorList>
            <person name="Joseph S."/>
            <person name="Aduse-Opoku J."/>
            <person name="Hashim A."/>
            <person name="Wade W."/>
            <person name="Curtis M."/>
        </authorList>
    </citation>
    <scope>NUCLEOTIDE SEQUENCE [LARGE SCALE GENOMIC DNA]</scope>
    <source>
        <strain evidence="9 10">DSM 100099</strain>
    </source>
</reference>
<dbReference type="GO" id="GO:0015031">
    <property type="term" value="P:protein transport"/>
    <property type="evidence" value="ECO:0007669"/>
    <property type="project" value="UniProtKB-KW"/>
</dbReference>
<keyword evidence="4" id="KW-0653">Protein transport</keyword>
<feature type="region of interest" description="Disordered" evidence="8">
    <location>
        <begin position="77"/>
        <end position="180"/>
    </location>
</feature>
<proteinExistence type="predicted"/>
<keyword evidence="6" id="KW-0811">Translocation</keyword>
<dbReference type="Pfam" id="PF02416">
    <property type="entry name" value="TatA_B_E"/>
    <property type="match status" value="1"/>
</dbReference>
<dbReference type="PRINTS" id="PR01506">
    <property type="entry name" value="TATBPROTEIN"/>
</dbReference>
<evidence type="ECO:0000313" key="9">
    <source>
        <dbReference type="EMBL" id="NYS94609.1"/>
    </source>
</evidence>
<keyword evidence="7" id="KW-0472">Membrane</keyword>
<dbReference type="Proteomes" id="UP000561011">
    <property type="component" value="Unassembled WGS sequence"/>
</dbReference>
<dbReference type="Gene3D" id="1.20.5.3310">
    <property type="match status" value="1"/>
</dbReference>
<evidence type="ECO:0000256" key="3">
    <source>
        <dbReference type="ARBA" id="ARBA00022692"/>
    </source>
</evidence>
<feature type="compositionally biased region" description="Low complexity" evidence="8">
    <location>
        <begin position="93"/>
        <end position="142"/>
    </location>
</feature>
<dbReference type="EMBL" id="JACBYE010000038">
    <property type="protein sequence ID" value="NYS94609.1"/>
    <property type="molecule type" value="Genomic_DNA"/>
</dbReference>
<evidence type="ECO:0000256" key="4">
    <source>
        <dbReference type="ARBA" id="ARBA00022927"/>
    </source>
</evidence>
<accession>A0A853EVN2</accession>
<evidence type="ECO:0000256" key="2">
    <source>
        <dbReference type="ARBA" id="ARBA00022448"/>
    </source>
</evidence>
<keyword evidence="3" id="KW-0812">Transmembrane</keyword>
<evidence type="ECO:0000256" key="8">
    <source>
        <dbReference type="SAM" id="MobiDB-lite"/>
    </source>
</evidence>
<organism evidence="9 10">
    <name type="scientific">Sanguibacter inulinus</name>
    <dbReference type="NCBI Taxonomy" id="60922"/>
    <lineage>
        <taxon>Bacteria</taxon>
        <taxon>Bacillati</taxon>
        <taxon>Actinomycetota</taxon>
        <taxon>Actinomycetes</taxon>
        <taxon>Micrococcales</taxon>
        <taxon>Sanguibacteraceae</taxon>
        <taxon>Sanguibacter</taxon>
    </lineage>
</organism>
<comment type="caution">
    <text evidence="9">The sequence shown here is derived from an EMBL/GenBank/DDBJ whole genome shotgun (WGS) entry which is preliminary data.</text>
</comment>
<keyword evidence="10" id="KW-1185">Reference proteome</keyword>
<dbReference type="InterPro" id="IPR003369">
    <property type="entry name" value="TatA/B/E"/>
</dbReference>
<dbReference type="GO" id="GO:0016020">
    <property type="term" value="C:membrane"/>
    <property type="evidence" value="ECO:0007669"/>
    <property type="project" value="UniProtKB-ARBA"/>
</dbReference>
<keyword evidence="2" id="KW-0813">Transport</keyword>
<evidence type="ECO:0000256" key="6">
    <source>
        <dbReference type="ARBA" id="ARBA00023010"/>
    </source>
</evidence>
<dbReference type="RefSeq" id="WP_179913962.1">
    <property type="nucleotide sequence ID" value="NZ_JACBYE010000038.1"/>
</dbReference>
<evidence type="ECO:0000313" key="10">
    <source>
        <dbReference type="Proteomes" id="UP000561011"/>
    </source>
</evidence>
<protein>
    <submittedName>
        <fullName evidence="9">Twin-arginine translocase TatA/TatE family subunit</fullName>
    </submittedName>
</protein>
<dbReference type="AlphaFoldDB" id="A0A853EVN2"/>
<keyword evidence="5" id="KW-1133">Transmembrane helix</keyword>
<name>A0A853EVN2_9MICO</name>
<evidence type="ECO:0000256" key="5">
    <source>
        <dbReference type="ARBA" id="ARBA00022989"/>
    </source>
</evidence>
<gene>
    <name evidence="9" type="ORF">HZZ10_13900</name>
</gene>
<evidence type="ECO:0000256" key="7">
    <source>
        <dbReference type="ARBA" id="ARBA00023136"/>
    </source>
</evidence>